<gene>
    <name evidence="2" type="ORF">QOZ98_000104</name>
</gene>
<feature type="chain" id="PRO_5046234874" evidence="1">
    <location>
        <begin position="22"/>
        <end position="130"/>
    </location>
</feature>
<evidence type="ECO:0000313" key="2">
    <source>
        <dbReference type="EMBL" id="MDQ0427279.1"/>
    </source>
</evidence>
<feature type="signal peptide" evidence="1">
    <location>
        <begin position="1"/>
        <end position="21"/>
    </location>
</feature>
<evidence type="ECO:0000313" key="3">
    <source>
        <dbReference type="Proteomes" id="UP001241988"/>
    </source>
</evidence>
<keyword evidence="1" id="KW-0732">Signal</keyword>
<dbReference type="PROSITE" id="PS51257">
    <property type="entry name" value="PROKAR_LIPOPROTEIN"/>
    <property type="match status" value="1"/>
</dbReference>
<dbReference type="EMBL" id="JAUSWB010000001">
    <property type="protein sequence ID" value="MDQ0427279.1"/>
    <property type="molecule type" value="Genomic_DNA"/>
</dbReference>
<comment type="caution">
    <text evidence="2">The sequence shown here is derived from an EMBL/GenBank/DDBJ whole genome shotgun (WGS) entry which is preliminary data.</text>
</comment>
<reference evidence="2 3" key="1">
    <citation type="submission" date="2023-07" db="EMBL/GenBank/DDBJ databases">
        <title>Genomic Encyclopedia of Type Strains, Phase IV (KMG-IV): sequencing the most valuable type-strain genomes for metagenomic binning, comparative biology and taxonomic classification.</title>
        <authorList>
            <person name="Goeker M."/>
        </authorList>
    </citation>
    <scope>NUCLEOTIDE SEQUENCE [LARGE SCALE GENOMIC DNA]</scope>
    <source>
        <strain evidence="2 3">DSM 16419</strain>
    </source>
</reference>
<name>A0ABU0GPI8_9BACL</name>
<dbReference type="RefSeq" id="WP_308785603.1">
    <property type="nucleotide sequence ID" value="NZ_JAUSWB010000001.1"/>
</dbReference>
<dbReference type="Proteomes" id="UP001241988">
    <property type="component" value="Unassembled WGS sequence"/>
</dbReference>
<protein>
    <submittedName>
        <fullName evidence="2">Phage gp36-like protein</fullName>
    </submittedName>
</protein>
<accession>A0ABU0GPI8</accession>
<sequence length="130" mass="14213">MKKIIGVGLAFLLLAACNSDVSTLSFSKIETVPEGLSAVIDSSETLQLIEESDNTVYLVYQAEGEIATGVEEQEKGIKINLDITSIENGEKQEHVYKMTLDDSHEAIDVYINGEYTAFDSISKFVDESGI</sequence>
<evidence type="ECO:0000256" key="1">
    <source>
        <dbReference type="SAM" id="SignalP"/>
    </source>
</evidence>
<proteinExistence type="predicted"/>
<organism evidence="2 3">
    <name type="scientific">Planomicrobium stackebrandtii</name>
    <dbReference type="NCBI Taxonomy" id="253160"/>
    <lineage>
        <taxon>Bacteria</taxon>
        <taxon>Bacillati</taxon>
        <taxon>Bacillota</taxon>
        <taxon>Bacilli</taxon>
        <taxon>Bacillales</taxon>
        <taxon>Caryophanaceae</taxon>
        <taxon>Planomicrobium</taxon>
    </lineage>
</organism>
<keyword evidence="3" id="KW-1185">Reference proteome</keyword>